<feature type="compositionally biased region" description="Polar residues" evidence="5">
    <location>
        <begin position="55"/>
        <end position="67"/>
    </location>
</feature>
<evidence type="ECO:0000256" key="5">
    <source>
        <dbReference type="SAM" id="MobiDB-lite"/>
    </source>
</evidence>
<evidence type="ECO:0000313" key="8">
    <source>
        <dbReference type="Proteomes" id="UP001219355"/>
    </source>
</evidence>
<proteinExistence type="predicted"/>
<dbReference type="EMBL" id="CP120628">
    <property type="protein sequence ID" value="WEW58085.1"/>
    <property type="molecule type" value="Genomic_DNA"/>
</dbReference>
<dbReference type="Proteomes" id="UP001219355">
    <property type="component" value="Chromosome 2"/>
</dbReference>
<keyword evidence="1" id="KW-0479">Metal-binding</keyword>
<gene>
    <name evidence="7" type="ORF">PRK78_003552</name>
</gene>
<organism evidence="7 8">
    <name type="scientific">Emydomyces testavorans</name>
    <dbReference type="NCBI Taxonomy" id="2070801"/>
    <lineage>
        <taxon>Eukaryota</taxon>
        <taxon>Fungi</taxon>
        <taxon>Dikarya</taxon>
        <taxon>Ascomycota</taxon>
        <taxon>Pezizomycotina</taxon>
        <taxon>Eurotiomycetes</taxon>
        <taxon>Eurotiomycetidae</taxon>
        <taxon>Onygenales</taxon>
        <taxon>Nannizziopsiaceae</taxon>
        <taxon>Emydomyces</taxon>
    </lineage>
</organism>
<dbReference type="PANTHER" id="PTHR20922:SF13">
    <property type="entry name" value="DNL-TYPE ZINC FINGER PROTEIN"/>
    <property type="match status" value="1"/>
</dbReference>
<dbReference type="InterPro" id="IPR007853">
    <property type="entry name" value="Znf_DNL-typ"/>
</dbReference>
<evidence type="ECO:0000256" key="2">
    <source>
        <dbReference type="ARBA" id="ARBA00022771"/>
    </source>
</evidence>
<feature type="region of interest" description="Disordered" evidence="5">
    <location>
        <begin position="169"/>
        <end position="199"/>
    </location>
</feature>
<dbReference type="GO" id="GO:0050821">
    <property type="term" value="P:protein stabilization"/>
    <property type="evidence" value="ECO:0007669"/>
    <property type="project" value="TreeGrafter"/>
</dbReference>
<keyword evidence="2 4" id="KW-0863">Zinc-finger</keyword>
<keyword evidence="3" id="KW-0862">Zinc</keyword>
<dbReference type="InterPro" id="IPR024158">
    <property type="entry name" value="Mt_import_TIM15"/>
</dbReference>
<reference evidence="7" key="1">
    <citation type="submission" date="2023-03" db="EMBL/GenBank/DDBJ databases">
        <title>Emydomyces testavorans Genome Sequence.</title>
        <authorList>
            <person name="Hoyer L."/>
        </authorList>
    </citation>
    <scope>NUCLEOTIDE SEQUENCE</scope>
    <source>
        <strain evidence="7">16-2883</strain>
    </source>
</reference>
<dbReference type="AlphaFoldDB" id="A0AAF0DJE2"/>
<dbReference type="PROSITE" id="PS51501">
    <property type="entry name" value="ZF_DNL"/>
    <property type="match status" value="1"/>
</dbReference>
<dbReference type="GO" id="GO:0051087">
    <property type="term" value="F:protein-folding chaperone binding"/>
    <property type="evidence" value="ECO:0007669"/>
    <property type="project" value="TreeGrafter"/>
</dbReference>
<dbReference type="GO" id="GO:0006457">
    <property type="term" value="P:protein folding"/>
    <property type="evidence" value="ECO:0007669"/>
    <property type="project" value="TreeGrafter"/>
</dbReference>
<dbReference type="GO" id="GO:0008270">
    <property type="term" value="F:zinc ion binding"/>
    <property type="evidence" value="ECO:0007669"/>
    <property type="project" value="UniProtKB-KW"/>
</dbReference>
<evidence type="ECO:0000256" key="3">
    <source>
        <dbReference type="ARBA" id="ARBA00022833"/>
    </source>
</evidence>
<sequence>MTAPRCLFRNVTSVASRSYQPGLFLRAQSSAVKPLPTLPSQQRCIFKRGTSTTPSLFLSRSSATSTKPPNPLTNGMPATPEEEAYNEARRAEEPSYLITFTCKPCSHRSGHRISKLGYHKGTVLITCPNCRNRHIISDHLNIFMDTKSTLEDILARKGRTLKKVTLGEGDLELWPETPDATESEVTGVSESTKDSEKKS</sequence>
<name>A0AAF0DJE2_9EURO</name>
<keyword evidence="8" id="KW-1185">Reference proteome</keyword>
<dbReference type="Pfam" id="PF05180">
    <property type="entry name" value="zf-DNL"/>
    <property type="match status" value="1"/>
</dbReference>
<evidence type="ECO:0000313" key="7">
    <source>
        <dbReference type="EMBL" id="WEW58085.1"/>
    </source>
</evidence>
<protein>
    <recommendedName>
        <fullName evidence="6">DNL-type domain-containing protein</fullName>
    </recommendedName>
</protein>
<dbReference type="GO" id="GO:0030150">
    <property type="term" value="P:protein import into mitochondrial matrix"/>
    <property type="evidence" value="ECO:0007669"/>
    <property type="project" value="TreeGrafter"/>
</dbReference>
<accession>A0AAF0DJE2</accession>
<evidence type="ECO:0000256" key="4">
    <source>
        <dbReference type="PROSITE-ProRule" id="PRU00834"/>
    </source>
</evidence>
<dbReference type="GO" id="GO:0005739">
    <property type="term" value="C:mitochondrion"/>
    <property type="evidence" value="ECO:0007669"/>
    <property type="project" value="TreeGrafter"/>
</dbReference>
<feature type="domain" description="DNL-type" evidence="6">
    <location>
        <begin position="91"/>
        <end position="186"/>
    </location>
</feature>
<dbReference type="PANTHER" id="PTHR20922">
    <property type="entry name" value="DNL-TYPE ZINC FINGER PROTEIN"/>
    <property type="match status" value="1"/>
</dbReference>
<evidence type="ECO:0000259" key="6">
    <source>
        <dbReference type="PROSITE" id="PS51501"/>
    </source>
</evidence>
<feature type="region of interest" description="Disordered" evidence="5">
    <location>
        <begin position="55"/>
        <end position="78"/>
    </location>
</feature>
<evidence type="ECO:0000256" key="1">
    <source>
        <dbReference type="ARBA" id="ARBA00022723"/>
    </source>
</evidence>